<comment type="similarity">
    <text evidence="1 3">Belongs to the SKP1 family.</text>
</comment>
<dbReference type="PANTHER" id="PTHR11165">
    <property type="entry name" value="SKP1"/>
    <property type="match status" value="1"/>
</dbReference>
<dbReference type="SUPFAM" id="SSF54695">
    <property type="entry name" value="POZ domain"/>
    <property type="match status" value="1"/>
</dbReference>
<keyword evidence="2 3" id="KW-0833">Ubl conjugation pathway</keyword>
<dbReference type="Pfam" id="PF01466">
    <property type="entry name" value="Skp1"/>
    <property type="match status" value="1"/>
</dbReference>
<dbReference type="InParanoid" id="A0A077ZW45"/>
<dbReference type="Gene3D" id="3.30.710.10">
    <property type="entry name" value="Potassium Channel Kv1.1, Chain A"/>
    <property type="match status" value="1"/>
</dbReference>
<organism evidence="6 7">
    <name type="scientific">Stylonychia lemnae</name>
    <name type="common">Ciliate</name>
    <dbReference type="NCBI Taxonomy" id="5949"/>
    <lineage>
        <taxon>Eukaryota</taxon>
        <taxon>Sar</taxon>
        <taxon>Alveolata</taxon>
        <taxon>Ciliophora</taxon>
        <taxon>Intramacronucleata</taxon>
        <taxon>Spirotrichea</taxon>
        <taxon>Stichotrichia</taxon>
        <taxon>Sporadotrichida</taxon>
        <taxon>Oxytrichidae</taxon>
        <taxon>Stylonychinae</taxon>
        <taxon>Stylonychia</taxon>
    </lineage>
</organism>
<feature type="domain" description="SKP1 component dimerisation" evidence="4">
    <location>
        <begin position="119"/>
        <end position="163"/>
    </location>
</feature>
<comment type="pathway">
    <text evidence="3">Protein modification; protein ubiquitination.</text>
</comment>
<protein>
    <submittedName>
        <fullName evidence="6">Uncharacterized protein</fullName>
    </submittedName>
</protein>
<proteinExistence type="inferred from homology"/>
<dbReference type="EMBL" id="CCKQ01003067">
    <property type="protein sequence ID" value="CDW74175.1"/>
    <property type="molecule type" value="Genomic_DNA"/>
</dbReference>
<dbReference type="GO" id="GO:0016567">
    <property type="term" value="P:protein ubiquitination"/>
    <property type="evidence" value="ECO:0007669"/>
    <property type="project" value="UniProtKB-UniPathway"/>
</dbReference>
<dbReference type="AlphaFoldDB" id="A0A077ZW45"/>
<dbReference type="SMART" id="SM00512">
    <property type="entry name" value="Skp1"/>
    <property type="match status" value="1"/>
</dbReference>
<dbReference type="InterPro" id="IPR016072">
    <property type="entry name" value="Skp1_comp_dimer"/>
</dbReference>
<keyword evidence="7" id="KW-1185">Reference proteome</keyword>
<dbReference type="OrthoDB" id="308192at2759"/>
<dbReference type="SUPFAM" id="SSF81382">
    <property type="entry name" value="Skp1 dimerisation domain-like"/>
    <property type="match status" value="1"/>
</dbReference>
<dbReference type="InterPro" id="IPR016897">
    <property type="entry name" value="SKP1"/>
</dbReference>
<dbReference type="GO" id="GO:0006511">
    <property type="term" value="P:ubiquitin-dependent protein catabolic process"/>
    <property type="evidence" value="ECO:0007669"/>
    <property type="project" value="InterPro"/>
</dbReference>
<reference evidence="6 7" key="1">
    <citation type="submission" date="2014-06" db="EMBL/GenBank/DDBJ databases">
        <authorList>
            <person name="Swart Estienne"/>
        </authorList>
    </citation>
    <scope>NUCLEOTIDE SEQUENCE [LARGE SCALE GENOMIC DNA]</scope>
    <source>
        <strain evidence="6 7">130c</strain>
    </source>
</reference>
<sequence>MNRNSPKLTLVSMEGEKYQVDMMITDMSGLIRDMIEDNASYDEDIELRNIEGSYLQDIIQYCEHYNFEKQVDIPRPLPSSNLAQELKDQFEVQFIQKYDLDGTIKMIEYSNFLNIPAIFELACASVASLFKGKSFEQVKKDFGLEDEVYTPEEEEALKLRFPWITSEFQNIVKRLEGNPPPINRQ</sequence>
<dbReference type="InterPro" id="IPR016073">
    <property type="entry name" value="Skp1_comp_POZ"/>
</dbReference>
<evidence type="ECO:0000259" key="5">
    <source>
        <dbReference type="Pfam" id="PF03931"/>
    </source>
</evidence>
<name>A0A077ZW45_STYLE</name>
<dbReference type="UniPathway" id="UPA00143"/>
<evidence type="ECO:0000256" key="3">
    <source>
        <dbReference type="PIRNR" id="PIRNR028729"/>
    </source>
</evidence>
<evidence type="ECO:0000313" key="7">
    <source>
        <dbReference type="Proteomes" id="UP000039865"/>
    </source>
</evidence>
<evidence type="ECO:0000256" key="2">
    <source>
        <dbReference type="ARBA" id="ARBA00022786"/>
    </source>
</evidence>
<dbReference type="Proteomes" id="UP000039865">
    <property type="component" value="Unassembled WGS sequence"/>
</dbReference>
<dbReference type="PIRSF" id="PIRSF028729">
    <property type="entry name" value="E3_ubiquit_lig_SCF_Skp"/>
    <property type="match status" value="1"/>
</dbReference>
<evidence type="ECO:0000313" key="6">
    <source>
        <dbReference type="EMBL" id="CDW74175.1"/>
    </source>
</evidence>
<dbReference type="InterPro" id="IPR001232">
    <property type="entry name" value="SKP1-like"/>
</dbReference>
<accession>A0A077ZW45</accession>
<dbReference type="Pfam" id="PF03931">
    <property type="entry name" value="Skp1_POZ"/>
    <property type="match status" value="1"/>
</dbReference>
<feature type="domain" description="SKP1 component POZ" evidence="5">
    <location>
        <begin position="6"/>
        <end position="66"/>
    </location>
</feature>
<dbReference type="InterPro" id="IPR011333">
    <property type="entry name" value="SKP1/BTB/POZ_sf"/>
</dbReference>
<gene>
    <name evidence="6" type="primary">Contig18132.g871</name>
    <name evidence="6" type="ORF">STYLEM_3169</name>
</gene>
<dbReference type="InterPro" id="IPR036296">
    <property type="entry name" value="SKP1-like_dim_sf"/>
</dbReference>
<evidence type="ECO:0000259" key="4">
    <source>
        <dbReference type="Pfam" id="PF01466"/>
    </source>
</evidence>
<evidence type="ECO:0000256" key="1">
    <source>
        <dbReference type="ARBA" id="ARBA00009993"/>
    </source>
</evidence>